<evidence type="ECO:0000259" key="8">
    <source>
        <dbReference type="Pfam" id="PF03918"/>
    </source>
</evidence>
<evidence type="ECO:0000256" key="3">
    <source>
        <dbReference type="ARBA" id="ARBA00022723"/>
    </source>
</evidence>
<dbReference type="InterPro" id="IPR051263">
    <property type="entry name" value="C-type_cytochrome_biogenesis"/>
</dbReference>
<dbReference type="EMBL" id="JBHRTG010000019">
    <property type="protein sequence ID" value="MFC3165032.1"/>
    <property type="molecule type" value="Genomic_DNA"/>
</dbReference>
<dbReference type="InterPro" id="IPR005616">
    <property type="entry name" value="CcmH/CycL/Ccl2/NrfF_N"/>
</dbReference>
<dbReference type="Gene3D" id="1.10.8.640">
    <property type="entry name" value="Cytochrome C biogenesis protein"/>
    <property type="match status" value="1"/>
</dbReference>
<keyword evidence="2 7" id="KW-0349">Heme</keyword>
<evidence type="ECO:0000256" key="7">
    <source>
        <dbReference type="RuleBase" id="RU364112"/>
    </source>
</evidence>
<evidence type="ECO:0000256" key="2">
    <source>
        <dbReference type="ARBA" id="ARBA00022617"/>
    </source>
</evidence>
<protein>
    <recommendedName>
        <fullName evidence="7">Cytochrome c-type biogenesis protein</fullName>
    </recommendedName>
</protein>
<feature type="transmembrane region" description="Helical" evidence="7">
    <location>
        <begin position="107"/>
        <end position="128"/>
    </location>
</feature>
<keyword evidence="5" id="KW-0201">Cytochrome c-type biogenesis</keyword>
<evidence type="ECO:0000256" key="5">
    <source>
        <dbReference type="ARBA" id="ARBA00022748"/>
    </source>
</evidence>
<dbReference type="CDD" id="cd16378">
    <property type="entry name" value="CcmH_N"/>
    <property type="match status" value="1"/>
</dbReference>
<feature type="domain" description="CcmH/CycL/Ccl2/NrfF N-terminal" evidence="8">
    <location>
        <begin position="12"/>
        <end position="150"/>
    </location>
</feature>
<dbReference type="RefSeq" id="WP_182304771.1">
    <property type="nucleotide sequence ID" value="NZ_CP059896.1"/>
</dbReference>
<comment type="similarity">
    <text evidence="1 7">Belongs to the CcmH/CycL/Ccl2/NrfF family.</text>
</comment>
<keyword evidence="7" id="KW-1133">Transmembrane helix</keyword>
<keyword evidence="3 7" id="KW-0479">Metal-binding</keyword>
<dbReference type="PANTHER" id="PTHR47870:SF1">
    <property type="entry name" value="CYTOCHROME C-TYPE BIOGENESIS PROTEIN CCMH"/>
    <property type="match status" value="1"/>
</dbReference>
<dbReference type="PANTHER" id="PTHR47870">
    <property type="entry name" value="CYTOCHROME C-TYPE BIOGENESIS PROTEIN CCMH"/>
    <property type="match status" value="1"/>
</dbReference>
<evidence type="ECO:0000313" key="10">
    <source>
        <dbReference type="Proteomes" id="UP001595647"/>
    </source>
</evidence>
<accession>A0ABV7I9I2</accession>
<keyword evidence="7" id="KW-0472">Membrane</keyword>
<proteinExistence type="inferred from homology"/>
<evidence type="ECO:0000256" key="1">
    <source>
        <dbReference type="ARBA" id="ARBA00010342"/>
    </source>
</evidence>
<evidence type="ECO:0000256" key="4">
    <source>
        <dbReference type="ARBA" id="ARBA00022729"/>
    </source>
</evidence>
<comment type="function">
    <text evidence="7">Possible subunit of a heme lyase.</text>
</comment>
<sequence length="153" mass="16972">MLRRLLMAVILALSVFAPLPAFAVNPDEVLADPVLEQRARNISAELRCLVCQNQSIDDSNADLARDLRLIVRQRIVGGDTDEEVMDYVVSRYGEFVLLKPRVSAKTYVLWGAPAALLVIGAFAALVYARGRNRPAPERLSPEEEARLKALIED</sequence>
<keyword evidence="4 7" id="KW-0732">Signal</keyword>
<keyword evidence="7" id="KW-0812">Transmembrane</keyword>
<evidence type="ECO:0000313" key="9">
    <source>
        <dbReference type="EMBL" id="MFC3165032.1"/>
    </source>
</evidence>
<evidence type="ECO:0000256" key="6">
    <source>
        <dbReference type="ARBA" id="ARBA00023004"/>
    </source>
</evidence>
<dbReference type="Proteomes" id="UP001595647">
    <property type="component" value="Unassembled WGS sequence"/>
</dbReference>
<comment type="caution">
    <text evidence="9">The sequence shown here is derived from an EMBL/GenBank/DDBJ whole genome shotgun (WGS) entry which is preliminary data.</text>
</comment>
<organism evidence="9 10">
    <name type="scientific">Ciceribacter thiooxidans</name>
    <dbReference type="NCBI Taxonomy" id="1969821"/>
    <lineage>
        <taxon>Bacteria</taxon>
        <taxon>Pseudomonadati</taxon>
        <taxon>Pseudomonadota</taxon>
        <taxon>Alphaproteobacteria</taxon>
        <taxon>Hyphomicrobiales</taxon>
        <taxon>Rhizobiaceae</taxon>
        <taxon>Ciceribacter</taxon>
    </lineage>
</organism>
<dbReference type="Pfam" id="PF03918">
    <property type="entry name" value="CcmH"/>
    <property type="match status" value="1"/>
</dbReference>
<reference evidence="10" key="1">
    <citation type="journal article" date="2019" name="Int. J. Syst. Evol. Microbiol.">
        <title>The Global Catalogue of Microorganisms (GCM) 10K type strain sequencing project: providing services to taxonomists for standard genome sequencing and annotation.</title>
        <authorList>
            <consortium name="The Broad Institute Genomics Platform"/>
            <consortium name="The Broad Institute Genome Sequencing Center for Infectious Disease"/>
            <person name="Wu L."/>
            <person name="Ma J."/>
        </authorList>
    </citation>
    <scope>NUCLEOTIDE SEQUENCE [LARGE SCALE GENOMIC DNA]</scope>
    <source>
        <strain evidence="10">KCTC 52231</strain>
    </source>
</reference>
<keyword evidence="6 7" id="KW-0408">Iron</keyword>
<dbReference type="InterPro" id="IPR038297">
    <property type="entry name" value="CcmH/CycL/NrfF/Ccl2_sf"/>
</dbReference>
<keyword evidence="10" id="KW-1185">Reference proteome</keyword>
<feature type="chain" id="PRO_5044958970" description="Cytochrome c-type biogenesis protein" evidence="7">
    <location>
        <begin position="24"/>
        <end position="153"/>
    </location>
</feature>
<feature type="signal peptide" evidence="7">
    <location>
        <begin position="1"/>
        <end position="23"/>
    </location>
</feature>
<gene>
    <name evidence="9" type="ORF">ACFOHV_17255</name>
</gene>
<name>A0ABV7I9I2_9HYPH</name>